<name>A0A495JTW9_9ACTN</name>
<dbReference type="RefSeq" id="WP_121159913.1">
    <property type="nucleotide sequence ID" value="NZ_RBKT01000001.1"/>
</dbReference>
<keyword evidence="2 4" id="KW-0547">Nucleotide-binding</keyword>
<dbReference type="OrthoDB" id="24041at2"/>
<reference evidence="6 7" key="1">
    <citation type="submission" date="2018-10" db="EMBL/GenBank/DDBJ databases">
        <title>Sequencing the genomes of 1000 actinobacteria strains.</title>
        <authorList>
            <person name="Klenk H.-P."/>
        </authorList>
    </citation>
    <scope>NUCLEOTIDE SEQUENCE [LARGE SCALE GENOMIC DNA]</scope>
    <source>
        <strain evidence="6 7">DSM 45175</strain>
    </source>
</reference>
<dbReference type="Proteomes" id="UP000277671">
    <property type="component" value="Unassembled WGS sequence"/>
</dbReference>
<evidence type="ECO:0000256" key="4">
    <source>
        <dbReference type="PROSITE-ProRule" id="PRU00409"/>
    </source>
</evidence>
<keyword evidence="7" id="KW-1185">Reference proteome</keyword>
<dbReference type="InterPro" id="IPR040570">
    <property type="entry name" value="LAL_C2"/>
</dbReference>
<evidence type="ECO:0000259" key="5">
    <source>
        <dbReference type="PROSITE" id="PS50975"/>
    </source>
</evidence>
<evidence type="ECO:0000256" key="3">
    <source>
        <dbReference type="ARBA" id="ARBA00022840"/>
    </source>
</evidence>
<dbReference type="Gene3D" id="3.30.470.20">
    <property type="entry name" value="ATP-grasp fold, B domain"/>
    <property type="match status" value="1"/>
</dbReference>
<evidence type="ECO:0000256" key="2">
    <source>
        <dbReference type="ARBA" id="ARBA00022741"/>
    </source>
</evidence>
<evidence type="ECO:0000313" key="7">
    <source>
        <dbReference type="Proteomes" id="UP000277671"/>
    </source>
</evidence>
<dbReference type="GO" id="GO:0016874">
    <property type="term" value="F:ligase activity"/>
    <property type="evidence" value="ECO:0007669"/>
    <property type="project" value="UniProtKB-KW"/>
</dbReference>
<evidence type="ECO:0000256" key="1">
    <source>
        <dbReference type="ARBA" id="ARBA00022598"/>
    </source>
</evidence>
<feature type="domain" description="ATP-grasp" evidence="5">
    <location>
        <begin position="113"/>
        <end position="308"/>
    </location>
</feature>
<keyword evidence="3 4" id="KW-0067">ATP-binding</keyword>
<gene>
    <name evidence="6" type="ORF">BDK92_6233</name>
</gene>
<dbReference type="PANTHER" id="PTHR43585:SF2">
    <property type="entry name" value="ATP-GRASP ENZYME FSQD"/>
    <property type="match status" value="1"/>
</dbReference>
<dbReference type="Pfam" id="PF18603">
    <property type="entry name" value="LAL_C2"/>
    <property type="match status" value="1"/>
</dbReference>
<organism evidence="6 7">
    <name type="scientific">Micromonospora pisi</name>
    <dbReference type="NCBI Taxonomy" id="589240"/>
    <lineage>
        <taxon>Bacteria</taxon>
        <taxon>Bacillati</taxon>
        <taxon>Actinomycetota</taxon>
        <taxon>Actinomycetes</taxon>
        <taxon>Micromonosporales</taxon>
        <taxon>Micromonosporaceae</taxon>
        <taxon>Micromonospora</taxon>
    </lineage>
</organism>
<dbReference type="GO" id="GO:0046872">
    <property type="term" value="F:metal ion binding"/>
    <property type="evidence" value="ECO:0007669"/>
    <property type="project" value="InterPro"/>
</dbReference>
<dbReference type="SUPFAM" id="SSF56059">
    <property type="entry name" value="Glutathione synthetase ATP-binding domain-like"/>
    <property type="match status" value="1"/>
</dbReference>
<dbReference type="EMBL" id="RBKT01000001">
    <property type="protein sequence ID" value="RKR91814.1"/>
    <property type="molecule type" value="Genomic_DNA"/>
</dbReference>
<dbReference type="Pfam" id="PF13535">
    <property type="entry name" value="ATP-grasp_4"/>
    <property type="match status" value="1"/>
</dbReference>
<proteinExistence type="predicted"/>
<dbReference type="InterPro" id="IPR052032">
    <property type="entry name" value="ATP-dep_AA_Ligase"/>
</dbReference>
<protein>
    <submittedName>
        <fullName evidence="6">Biotin carboxylase</fullName>
    </submittedName>
</protein>
<sequence length="405" mass="43813">MTIAVLETINFGLGYLVDAARERGHEVILLTGERSRYTHELSKAPGDSIRVVDVDTGNVDEVISILRAVPDLAGLVRMADPWSLQALAVADRLGLPHENTEAVSLLRDKGRLRRHLYDNGFSRSPSVVFDPLTANPAELIRLLPFPCVVKDVAGSLSQNVWLVRKPEELASVLVAARHAEDLRGGALTAEPYFLGPMYSAETVSWAGETKIIGVTSRALSPEPHFREEMGSFPVNLPETMRSELAKWLSAILCSVGYHEGVTHTEFIITTGGFEIVEINTRMGGALIGESINRSLGINFHSAFIDLALGRRPLVMDLDPEIRQGTTQIAVYAPGVGTFDGISGAEQLRDHPGTPTLYPIQSPGDAIPATTDQRGVLAMLLADGETAELSLHNALSAAGKLTVRMR</sequence>
<dbReference type="PROSITE" id="PS50975">
    <property type="entry name" value="ATP_GRASP"/>
    <property type="match status" value="1"/>
</dbReference>
<dbReference type="PANTHER" id="PTHR43585">
    <property type="entry name" value="FUMIPYRROLE BIOSYNTHESIS PROTEIN C"/>
    <property type="match status" value="1"/>
</dbReference>
<evidence type="ECO:0000313" key="6">
    <source>
        <dbReference type="EMBL" id="RKR91814.1"/>
    </source>
</evidence>
<dbReference type="GO" id="GO:0005524">
    <property type="term" value="F:ATP binding"/>
    <property type="evidence" value="ECO:0007669"/>
    <property type="project" value="UniProtKB-UniRule"/>
</dbReference>
<dbReference type="AlphaFoldDB" id="A0A495JTW9"/>
<keyword evidence="1" id="KW-0436">Ligase</keyword>
<dbReference type="InterPro" id="IPR011761">
    <property type="entry name" value="ATP-grasp"/>
</dbReference>
<accession>A0A495JTW9</accession>
<comment type="caution">
    <text evidence="6">The sequence shown here is derived from an EMBL/GenBank/DDBJ whole genome shotgun (WGS) entry which is preliminary data.</text>
</comment>